<dbReference type="GO" id="GO:0051666">
    <property type="term" value="P:actin cortical patch localization"/>
    <property type="evidence" value="ECO:0007669"/>
    <property type="project" value="InterPro"/>
</dbReference>
<dbReference type="InParanoid" id="A0A066WQQ7"/>
<feature type="region of interest" description="Disordered" evidence="1">
    <location>
        <begin position="301"/>
        <end position="335"/>
    </location>
</feature>
<reference evidence="3 4" key="1">
    <citation type="submission" date="2014-05" db="EMBL/GenBank/DDBJ databases">
        <title>Draft genome sequence of a rare smut relative, Tilletiaria anomala UBC 951.</title>
        <authorList>
            <consortium name="DOE Joint Genome Institute"/>
            <person name="Toome M."/>
            <person name="Kuo A."/>
            <person name="Henrissat B."/>
            <person name="Lipzen A."/>
            <person name="Tritt A."/>
            <person name="Yoshinaga Y."/>
            <person name="Zane M."/>
            <person name="Barry K."/>
            <person name="Grigoriev I.V."/>
            <person name="Spatafora J.W."/>
            <person name="Aimea M.C."/>
        </authorList>
    </citation>
    <scope>NUCLEOTIDE SEQUENCE [LARGE SCALE GENOMIC DNA]</scope>
    <source>
        <strain evidence="3 4">UBC 951</strain>
    </source>
</reference>
<dbReference type="OMA" id="CKIYGMI"/>
<dbReference type="GO" id="GO:0008289">
    <property type="term" value="F:lipid binding"/>
    <property type="evidence" value="ECO:0007669"/>
    <property type="project" value="TreeGrafter"/>
</dbReference>
<dbReference type="HOGENOM" id="CLU_025518_0_0_1"/>
<protein>
    <submittedName>
        <fullName evidence="3">BAR-domain-containing protein</fullName>
    </submittedName>
</protein>
<dbReference type="SUPFAM" id="SSF103657">
    <property type="entry name" value="BAR/IMD domain-like"/>
    <property type="match status" value="1"/>
</dbReference>
<dbReference type="PANTHER" id="PTHR47174">
    <property type="entry name" value="BRIDGING INTEGRATOR 3"/>
    <property type="match status" value="1"/>
</dbReference>
<dbReference type="GO" id="GO:0097320">
    <property type="term" value="P:plasma membrane tubulation"/>
    <property type="evidence" value="ECO:0007669"/>
    <property type="project" value="TreeGrafter"/>
</dbReference>
<sequence>MKGIAKAMARTPHLLTSKVGMTTKSSDAAFDELNRKFTTVEKSGERLQKDAQSYKQSVQNMLLSGAAFGSAFANLFSPSGSEADFIGNHPQAATTIQSLPAYDIMMEELREALTPEIDLIENRIIAPIKDFNAVIKSIRKNITKRDHKLIDYDRHNNAFSKVKDKKEKSLKDEQNLFKLEQGYETAAADYEYFNNAFKEELPNFFELVASFMTPLFHSLYYMQLNVFYLTLEKFQTFASGRYDLTVDPRTIEDTYAQRLADTAEQLEALCIRRPAQSSARILGANRSGSIGSTSCAPGGLAANAPSRAGGSGAPNAAASKPPPPPPPAGKKPGLQPQKQYVIALYDYTAQVSHEKHALSR</sequence>
<dbReference type="CDD" id="cd07599">
    <property type="entry name" value="BAR_Rvs167p"/>
    <property type="match status" value="1"/>
</dbReference>
<dbReference type="GeneID" id="25263460"/>
<feature type="domain" description="BAR" evidence="2">
    <location>
        <begin position="15"/>
        <end position="268"/>
    </location>
</feature>
<dbReference type="GO" id="GO:1990528">
    <property type="term" value="C:Rvs161p-Rvs167p complex"/>
    <property type="evidence" value="ECO:0007669"/>
    <property type="project" value="TreeGrafter"/>
</dbReference>
<evidence type="ECO:0000259" key="2">
    <source>
        <dbReference type="PROSITE" id="PS51021"/>
    </source>
</evidence>
<dbReference type="OrthoDB" id="2159336at2759"/>
<dbReference type="GO" id="GO:0043332">
    <property type="term" value="C:mating projection tip"/>
    <property type="evidence" value="ECO:0007669"/>
    <property type="project" value="TreeGrafter"/>
</dbReference>
<dbReference type="SMART" id="SM00721">
    <property type="entry name" value="BAR"/>
    <property type="match status" value="1"/>
</dbReference>
<dbReference type="PROSITE" id="PS51021">
    <property type="entry name" value="BAR"/>
    <property type="match status" value="1"/>
</dbReference>
<dbReference type="AlphaFoldDB" id="A0A066WQQ7"/>
<dbReference type="EMBL" id="JMSN01000002">
    <property type="protein sequence ID" value="KDN53329.1"/>
    <property type="molecule type" value="Genomic_DNA"/>
</dbReference>
<dbReference type="GO" id="GO:0030479">
    <property type="term" value="C:actin cortical patch"/>
    <property type="evidence" value="ECO:0007669"/>
    <property type="project" value="TreeGrafter"/>
</dbReference>
<dbReference type="Proteomes" id="UP000027361">
    <property type="component" value="Unassembled WGS sequence"/>
</dbReference>
<proteinExistence type="predicted"/>
<dbReference type="FunCoup" id="A0A066WQQ7">
    <property type="interactions" value="77"/>
</dbReference>
<evidence type="ECO:0000313" key="3">
    <source>
        <dbReference type="EMBL" id="KDN53329.1"/>
    </source>
</evidence>
<evidence type="ECO:0000313" key="4">
    <source>
        <dbReference type="Proteomes" id="UP000027361"/>
    </source>
</evidence>
<dbReference type="Pfam" id="PF03114">
    <property type="entry name" value="BAR"/>
    <property type="match status" value="1"/>
</dbReference>
<dbReference type="GO" id="GO:0031097">
    <property type="term" value="C:medial cortex"/>
    <property type="evidence" value="ECO:0007669"/>
    <property type="project" value="TreeGrafter"/>
</dbReference>
<dbReference type="Gene3D" id="1.20.1270.60">
    <property type="entry name" value="Arfaptin homology (AH) domain/BAR domain"/>
    <property type="match status" value="1"/>
</dbReference>
<gene>
    <name evidence="3" type="ORF">K437DRAFT_253024</name>
</gene>
<name>A0A066WQQ7_TILAU</name>
<organism evidence="3 4">
    <name type="scientific">Tilletiaria anomala (strain ATCC 24038 / CBS 436.72 / UBC 951)</name>
    <dbReference type="NCBI Taxonomy" id="1037660"/>
    <lineage>
        <taxon>Eukaryota</taxon>
        <taxon>Fungi</taxon>
        <taxon>Dikarya</taxon>
        <taxon>Basidiomycota</taxon>
        <taxon>Ustilaginomycotina</taxon>
        <taxon>Exobasidiomycetes</taxon>
        <taxon>Georgefischeriales</taxon>
        <taxon>Tilletiariaceae</taxon>
        <taxon>Tilletiaria</taxon>
    </lineage>
</organism>
<dbReference type="STRING" id="1037660.A0A066WQQ7"/>
<dbReference type="InterPro" id="IPR004148">
    <property type="entry name" value="BAR_dom"/>
</dbReference>
<feature type="compositionally biased region" description="Low complexity" evidence="1">
    <location>
        <begin position="301"/>
        <end position="319"/>
    </location>
</feature>
<dbReference type="InterPro" id="IPR027267">
    <property type="entry name" value="AH/BAR_dom_sf"/>
</dbReference>
<dbReference type="InterPro" id="IPR046982">
    <property type="entry name" value="BIN3/RVS161-like"/>
</dbReference>
<keyword evidence="4" id="KW-1185">Reference proteome</keyword>
<dbReference type="PANTHER" id="PTHR47174:SF1">
    <property type="entry name" value="REDUCED VIABILITY UPON STARVATION PROTEIN 167"/>
    <property type="match status" value="1"/>
</dbReference>
<feature type="compositionally biased region" description="Pro residues" evidence="1">
    <location>
        <begin position="320"/>
        <end position="329"/>
    </location>
</feature>
<dbReference type="GO" id="GO:0006897">
    <property type="term" value="P:endocytosis"/>
    <property type="evidence" value="ECO:0007669"/>
    <property type="project" value="InterPro"/>
</dbReference>
<evidence type="ECO:0000256" key="1">
    <source>
        <dbReference type="SAM" id="MobiDB-lite"/>
    </source>
</evidence>
<comment type="caution">
    <text evidence="3">The sequence shown here is derived from an EMBL/GenBank/DDBJ whole genome shotgun (WGS) entry which is preliminary data.</text>
</comment>
<dbReference type="RefSeq" id="XP_013246168.1">
    <property type="nucleotide sequence ID" value="XM_013390714.1"/>
</dbReference>
<accession>A0A066WQQ7</accession>